<evidence type="ECO:0000256" key="5">
    <source>
        <dbReference type="ARBA" id="ARBA00022989"/>
    </source>
</evidence>
<dbReference type="SUPFAM" id="SSF82866">
    <property type="entry name" value="Multidrug efflux transporter AcrB transmembrane domain"/>
    <property type="match status" value="2"/>
</dbReference>
<dbReference type="PANTHER" id="PTHR33406:SF6">
    <property type="entry name" value="MEMBRANE PROTEIN YDGH-RELATED"/>
    <property type="match status" value="1"/>
</dbReference>
<accession>A0ABD5R9D2</accession>
<feature type="transmembrane region" description="Helical" evidence="8">
    <location>
        <begin position="292"/>
        <end position="315"/>
    </location>
</feature>
<dbReference type="GO" id="GO:0005886">
    <property type="term" value="C:plasma membrane"/>
    <property type="evidence" value="ECO:0007669"/>
    <property type="project" value="UniProtKB-SubCell"/>
</dbReference>
<keyword evidence="6 8" id="KW-0472">Membrane</keyword>
<proteinExistence type="inferred from homology"/>
<feature type="domain" description="SSD" evidence="9">
    <location>
        <begin position="265"/>
        <end position="390"/>
    </location>
</feature>
<keyword evidence="4 8" id="KW-0812">Transmembrane</keyword>
<evidence type="ECO:0000256" key="1">
    <source>
        <dbReference type="ARBA" id="ARBA00004651"/>
    </source>
</evidence>
<dbReference type="EMBL" id="JBHSKX010000001">
    <property type="protein sequence ID" value="MFC5366651.1"/>
    <property type="molecule type" value="Genomic_DNA"/>
</dbReference>
<feature type="transmembrane region" description="Helical" evidence="8">
    <location>
        <begin position="239"/>
        <end position="257"/>
    </location>
</feature>
<evidence type="ECO:0000313" key="10">
    <source>
        <dbReference type="EMBL" id="MFC5366651.1"/>
    </source>
</evidence>
<keyword evidence="3" id="KW-1003">Cell membrane</keyword>
<reference evidence="10 11" key="1">
    <citation type="journal article" date="2019" name="Int. J. Syst. Evol. Microbiol.">
        <title>The Global Catalogue of Microorganisms (GCM) 10K type strain sequencing project: providing services to taxonomists for standard genome sequencing and annotation.</title>
        <authorList>
            <consortium name="The Broad Institute Genomics Platform"/>
            <consortium name="The Broad Institute Genome Sequencing Center for Infectious Disease"/>
            <person name="Wu L."/>
            <person name="Ma J."/>
        </authorList>
    </citation>
    <scope>NUCLEOTIDE SEQUENCE [LARGE SCALE GENOMIC DNA]</scope>
    <source>
        <strain evidence="10 11">CGMCC 1.12237</strain>
    </source>
</reference>
<feature type="transmembrane region" description="Helical" evidence="8">
    <location>
        <begin position="785"/>
        <end position="808"/>
    </location>
</feature>
<dbReference type="PANTHER" id="PTHR33406">
    <property type="entry name" value="MEMBRANE PROTEIN MJ1562-RELATED"/>
    <property type="match status" value="1"/>
</dbReference>
<dbReference type="InterPro" id="IPR000731">
    <property type="entry name" value="SSD"/>
</dbReference>
<evidence type="ECO:0000256" key="6">
    <source>
        <dbReference type="ARBA" id="ARBA00023136"/>
    </source>
</evidence>
<dbReference type="InterPro" id="IPR004869">
    <property type="entry name" value="MMPL_dom"/>
</dbReference>
<dbReference type="RefSeq" id="WP_227228010.1">
    <property type="nucleotide sequence ID" value="NZ_JAJCVJ010000001.1"/>
</dbReference>
<feature type="transmembrane region" description="Helical" evidence="8">
    <location>
        <begin position="21"/>
        <end position="39"/>
    </location>
</feature>
<keyword evidence="11" id="KW-1185">Reference proteome</keyword>
<feature type="transmembrane region" description="Helical" evidence="8">
    <location>
        <begin position="682"/>
        <end position="703"/>
    </location>
</feature>
<feature type="transmembrane region" description="Helical" evidence="8">
    <location>
        <begin position="653"/>
        <end position="675"/>
    </location>
</feature>
<comment type="subcellular location">
    <subcellularLocation>
        <location evidence="1">Cell membrane</location>
        <topology evidence="1">Multi-pass membrane protein</topology>
    </subcellularLocation>
</comment>
<protein>
    <submittedName>
        <fullName evidence="10">RND family transporter</fullName>
    </submittedName>
</protein>
<dbReference type="Gene3D" id="1.20.1640.10">
    <property type="entry name" value="Multidrug efflux transporter AcrB transmembrane domain"/>
    <property type="match status" value="2"/>
</dbReference>
<feature type="transmembrane region" description="Helical" evidence="8">
    <location>
        <begin position="755"/>
        <end position="779"/>
    </location>
</feature>
<evidence type="ECO:0000256" key="4">
    <source>
        <dbReference type="ARBA" id="ARBA00022692"/>
    </source>
</evidence>
<dbReference type="InterPro" id="IPR050545">
    <property type="entry name" value="Mycobact_MmpL"/>
</dbReference>
<evidence type="ECO:0000313" key="11">
    <source>
        <dbReference type="Proteomes" id="UP001596201"/>
    </source>
</evidence>
<feature type="transmembrane region" description="Helical" evidence="8">
    <location>
        <begin position="365"/>
        <end position="387"/>
    </location>
</feature>
<sequence length="875" mass="92977">MDYQRLVDWVDSRIVGSPGKVIVAFLLVSLVFAGGLGNVSTEAGTQQFAEDIPANNALEDINREFGPSFSADTGSTQLIQRADNVLSKKELLRMLEAQKRVAEQEELRVTGTSSAAQVVARTIDPQATTLGQQIDALEGATQREVAAAVRANADNPALTGTVSNDFNRRSASSSATIGVVQHTLPSGLSGGGAGMGGSSPLTDIQLRIDRIVGTVGGDITVFGSGLIADEFSGVITDSLLIVTPAAVLFIIFFLIVAYRDLVDLLLGTFSLGMAVIWTFGFLGLVGIPFNQIMISVPPLLLAVGIDFGIHAINRYREDRETGLDIGDAMTRTTDQLLVAFFIVTGTTVIGFLANFASDLPPIKDFGLVAAAGIVFTFLIFGIFLPSAKVWVDRNRERFPIPTFSQKPLGAEGTSLGRVLQAGVVVADKIPVGFLLVALLLSAGAGYYATGVDTTFTQEDFLPPEEVPAYLQALPEPFAPGEYSVVATLNFLEEKFQTTQGGSVTIYVERPMQQDSVLEEIHRMGDSPPDSFVQSDGRAQSQSIVTVIQSQAARDPEFRQVVARNDRDGNGIPDRNLETVYDELLQTESRDEALNYLAEDRQSSRVVYSVTADASQDEITADGRMVADRFRGSAIATGNTIVFAAVSDVIFESAIVSLAIALFGTAVFLLFIYWVLEGKPSLGLANLVPIVVAVSLVAGSMRVLGIAFNAFTATILALTIGLGIDYSVHVVHRFIDERHERPLVEALEVTVRGTGGALLGSMLTTSFGIGVLVLAVLSVLGQFGTLTALSVVYSFLVSLLVLPSALVIWDRLVGNDPDRPIGAGSGRTPPDDDGSDPMFGPTPAADAEPRTDGGEPLADTCTDAGEQTALERGGSR</sequence>
<gene>
    <name evidence="10" type="ORF">ACFPJ5_06840</name>
</gene>
<dbReference type="Pfam" id="PF03176">
    <property type="entry name" value="MMPL"/>
    <property type="match status" value="2"/>
</dbReference>
<comment type="caution">
    <text evidence="10">The sequence shown here is derived from an EMBL/GenBank/DDBJ whole genome shotgun (WGS) entry which is preliminary data.</text>
</comment>
<feature type="transmembrane region" description="Helical" evidence="8">
    <location>
        <begin position="709"/>
        <end position="734"/>
    </location>
</feature>
<dbReference type="Proteomes" id="UP001596201">
    <property type="component" value="Unassembled WGS sequence"/>
</dbReference>
<name>A0ABD5R9D2_9EURY</name>
<feature type="transmembrane region" description="Helical" evidence="8">
    <location>
        <begin position="264"/>
        <end position="286"/>
    </location>
</feature>
<evidence type="ECO:0000256" key="2">
    <source>
        <dbReference type="ARBA" id="ARBA00010157"/>
    </source>
</evidence>
<keyword evidence="5 8" id="KW-1133">Transmembrane helix</keyword>
<evidence type="ECO:0000256" key="8">
    <source>
        <dbReference type="SAM" id="Phobius"/>
    </source>
</evidence>
<dbReference type="PROSITE" id="PS50156">
    <property type="entry name" value="SSD"/>
    <property type="match status" value="2"/>
</dbReference>
<feature type="region of interest" description="Disordered" evidence="7">
    <location>
        <begin position="817"/>
        <end position="875"/>
    </location>
</feature>
<comment type="similarity">
    <text evidence="2">Belongs to the resistance-nodulation-cell division (RND) (TC 2.A.6) family. MmpL subfamily.</text>
</comment>
<evidence type="ECO:0000256" key="3">
    <source>
        <dbReference type="ARBA" id="ARBA00022475"/>
    </source>
</evidence>
<feature type="transmembrane region" description="Helical" evidence="8">
    <location>
        <begin position="429"/>
        <end position="448"/>
    </location>
</feature>
<feature type="transmembrane region" description="Helical" evidence="8">
    <location>
        <begin position="336"/>
        <end position="353"/>
    </location>
</feature>
<organism evidence="10 11">
    <name type="scientific">Salinirubrum litoreum</name>
    <dbReference type="NCBI Taxonomy" id="1126234"/>
    <lineage>
        <taxon>Archaea</taxon>
        <taxon>Methanobacteriati</taxon>
        <taxon>Methanobacteriota</taxon>
        <taxon>Stenosarchaea group</taxon>
        <taxon>Halobacteria</taxon>
        <taxon>Halobacteriales</taxon>
        <taxon>Haloferacaceae</taxon>
        <taxon>Salinirubrum</taxon>
    </lineage>
</organism>
<dbReference type="AlphaFoldDB" id="A0ABD5R9D2"/>
<evidence type="ECO:0000259" key="9">
    <source>
        <dbReference type="PROSITE" id="PS50156"/>
    </source>
</evidence>
<evidence type="ECO:0000256" key="7">
    <source>
        <dbReference type="SAM" id="MobiDB-lite"/>
    </source>
</evidence>
<feature type="domain" description="SSD" evidence="9">
    <location>
        <begin position="647"/>
        <end position="807"/>
    </location>
</feature>